<keyword evidence="5" id="KW-0963">Cytoplasm</keyword>
<name>A0A1M5IGC8_9BACT</name>
<comment type="similarity">
    <text evidence="3">Belongs to the class I-like SAM-binding methyltransferase superfamily. TPMT family.</text>
</comment>
<dbReference type="OrthoDB" id="9778208at2"/>
<protein>
    <recommendedName>
        <fullName evidence="4">thiopurine S-methyltransferase</fullName>
        <ecNumber evidence="4">2.1.1.67</ecNumber>
    </recommendedName>
</protein>
<dbReference type="InterPro" id="IPR025835">
    <property type="entry name" value="Thiopurine_S-MeTrfase"/>
</dbReference>
<evidence type="ECO:0000256" key="3">
    <source>
        <dbReference type="ARBA" id="ARBA00008145"/>
    </source>
</evidence>
<evidence type="ECO:0000256" key="2">
    <source>
        <dbReference type="ARBA" id="ARBA00004496"/>
    </source>
</evidence>
<reference evidence="9 10" key="1">
    <citation type="submission" date="2016-11" db="EMBL/GenBank/DDBJ databases">
        <authorList>
            <person name="Jaros S."/>
            <person name="Januszkiewicz K."/>
            <person name="Wedrychowicz H."/>
        </authorList>
    </citation>
    <scope>NUCLEOTIDE SEQUENCE [LARGE SCALE GENOMIC DNA]</scope>
    <source>
        <strain evidence="9 10">DSM 21986</strain>
    </source>
</reference>
<evidence type="ECO:0000313" key="10">
    <source>
        <dbReference type="Proteomes" id="UP000184041"/>
    </source>
</evidence>
<dbReference type="Gene3D" id="3.40.50.150">
    <property type="entry name" value="Vaccinia Virus protein VP39"/>
    <property type="match status" value="1"/>
</dbReference>
<evidence type="ECO:0000256" key="1">
    <source>
        <dbReference type="ARBA" id="ARBA00000903"/>
    </source>
</evidence>
<keyword evidence="10" id="KW-1185">Reference proteome</keyword>
<comment type="subcellular location">
    <subcellularLocation>
        <location evidence="2">Cytoplasm</location>
    </subcellularLocation>
</comment>
<evidence type="ECO:0000256" key="4">
    <source>
        <dbReference type="ARBA" id="ARBA00011905"/>
    </source>
</evidence>
<dbReference type="NCBIfam" id="NF009732">
    <property type="entry name" value="PRK13255.1"/>
    <property type="match status" value="1"/>
</dbReference>
<keyword evidence="8" id="KW-0949">S-adenosyl-L-methionine</keyword>
<dbReference type="FunFam" id="3.40.50.150:FF:000101">
    <property type="entry name" value="Thiopurine S-methyltransferase"/>
    <property type="match status" value="1"/>
</dbReference>
<dbReference type="SUPFAM" id="SSF53335">
    <property type="entry name" value="S-adenosyl-L-methionine-dependent methyltransferases"/>
    <property type="match status" value="1"/>
</dbReference>
<dbReference type="EMBL" id="FQUS01000023">
    <property type="protein sequence ID" value="SHG26833.1"/>
    <property type="molecule type" value="Genomic_DNA"/>
</dbReference>
<evidence type="ECO:0000256" key="8">
    <source>
        <dbReference type="ARBA" id="ARBA00022691"/>
    </source>
</evidence>
<gene>
    <name evidence="9" type="ORF">SAMN05443144_12323</name>
</gene>
<evidence type="ECO:0000256" key="7">
    <source>
        <dbReference type="ARBA" id="ARBA00022679"/>
    </source>
</evidence>
<dbReference type="PANTHER" id="PTHR10259:SF11">
    <property type="entry name" value="THIOPURINE S-METHYLTRANSFERASE"/>
    <property type="match status" value="1"/>
</dbReference>
<dbReference type="GO" id="GO:0032259">
    <property type="term" value="P:methylation"/>
    <property type="evidence" value="ECO:0007669"/>
    <property type="project" value="UniProtKB-KW"/>
</dbReference>
<dbReference type="GO" id="GO:0005737">
    <property type="term" value="C:cytoplasm"/>
    <property type="evidence" value="ECO:0007669"/>
    <property type="project" value="UniProtKB-SubCell"/>
</dbReference>
<dbReference type="HAMAP" id="MF_00812">
    <property type="entry name" value="Thiopur_methtran"/>
    <property type="match status" value="1"/>
</dbReference>
<accession>A0A1M5IGC8</accession>
<dbReference type="Proteomes" id="UP000184041">
    <property type="component" value="Unassembled WGS sequence"/>
</dbReference>
<dbReference type="InterPro" id="IPR008854">
    <property type="entry name" value="TPMT"/>
</dbReference>
<sequence length="222" mass="25756">MEISYWKSRWRKDNIGWHMKEIYPPLPTFWPQLNLPAGARVLVPLCGKSHDLDWLVSRGLNVTGVELSLKALQEVMRRSAKPFTRTESHGFPVFKSESMELWQGDFLRLPNAPLHPVDAVYDKASLVALPAAMRKRYAKKLLELRDSHTQILLQSFEYQQEEMNGPPFSVPEREIKKLFGSSFNLNLLLEQSKFEEVKKFHERGLSSFFIEKVYLLSPGRPI</sequence>
<dbReference type="EC" id="2.1.1.67" evidence="4"/>
<dbReference type="STRING" id="1194090.SAMN05443144_12323"/>
<dbReference type="PROSITE" id="PS51585">
    <property type="entry name" value="SAM_MT_TPMT"/>
    <property type="match status" value="1"/>
</dbReference>
<dbReference type="AlphaFoldDB" id="A0A1M5IGC8"/>
<evidence type="ECO:0000256" key="6">
    <source>
        <dbReference type="ARBA" id="ARBA00022603"/>
    </source>
</evidence>
<comment type="catalytic activity">
    <reaction evidence="1">
        <text>S-adenosyl-L-methionine + a thiopurine = S-adenosyl-L-homocysteine + a thiopurine S-methylether.</text>
        <dbReference type="EC" id="2.1.1.67"/>
    </reaction>
</comment>
<evidence type="ECO:0000313" key="9">
    <source>
        <dbReference type="EMBL" id="SHG26833.1"/>
    </source>
</evidence>
<dbReference type="RefSeq" id="WP_073067386.1">
    <property type="nucleotide sequence ID" value="NZ_FQUS01000023.1"/>
</dbReference>
<dbReference type="PANTHER" id="PTHR10259">
    <property type="entry name" value="THIOPURINE S-METHYLTRANSFERASE"/>
    <property type="match status" value="1"/>
</dbReference>
<dbReference type="InterPro" id="IPR029063">
    <property type="entry name" value="SAM-dependent_MTases_sf"/>
</dbReference>
<keyword evidence="6 9" id="KW-0489">Methyltransferase</keyword>
<organism evidence="9 10">
    <name type="scientific">Fodinibius roseus</name>
    <dbReference type="NCBI Taxonomy" id="1194090"/>
    <lineage>
        <taxon>Bacteria</taxon>
        <taxon>Pseudomonadati</taxon>
        <taxon>Balneolota</taxon>
        <taxon>Balneolia</taxon>
        <taxon>Balneolales</taxon>
        <taxon>Balneolaceae</taxon>
        <taxon>Fodinibius</taxon>
    </lineage>
</organism>
<dbReference type="PIRSF" id="PIRSF023956">
    <property type="entry name" value="Thiopurine_S-methyltransferase"/>
    <property type="match status" value="1"/>
</dbReference>
<evidence type="ECO:0000256" key="5">
    <source>
        <dbReference type="ARBA" id="ARBA00022490"/>
    </source>
</evidence>
<dbReference type="Pfam" id="PF05724">
    <property type="entry name" value="TPMT"/>
    <property type="match status" value="1"/>
</dbReference>
<proteinExistence type="inferred from homology"/>
<keyword evidence="7 9" id="KW-0808">Transferase</keyword>
<dbReference type="GO" id="GO:0008119">
    <property type="term" value="F:thiopurine S-methyltransferase activity"/>
    <property type="evidence" value="ECO:0007669"/>
    <property type="project" value="UniProtKB-EC"/>
</dbReference>